<dbReference type="GO" id="GO:0071555">
    <property type="term" value="P:cell wall organization"/>
    <property type="evidence" value="ECO:0007669"/>
    <property type="project" value="UniProtKB-KW"/>
</dbReference>
<feature type="region of interest" description="Disordered" evidence="9">
    <location>
        <begin position="1"/>
        <end position="31"/>
    </location>
</feature>
<dbReference type="InterPro" id="IPR036116">
    <property type="entry name" value="FN3_sf"/>
</dbReference>
<dbReference type="SUPFAM" id="SSF49265">
    <property type="entry name" value="Fibronectin type III"/>
    <property type="match status" value="1"/>
</dbReference>
<keyword evidence="8" id="KW-0624">Polysaccharide degradation</keyword>
<evidence type="ECO:0000313" key="13">
    <source>
        <dbReference type="Proteomes" id="UP001595945"/>
    </source>
</evidence>
<comment type="catalytic activity">
    <reaction evidence="1">
        <text>Hydrolysis of (1-&gt;3)-beta-D-glucosidic linkages in (1-&gt;3)-beta-D-glucans.</text>
        <dbReference type="EC" id="3.2.1.39"/>
    </reaction>
</comment>
<evidence type="ECO:0000256" key="9">
    <source>
        <dbReference type="SAM" id="MobiDB-lite"/>
    </source>
</evidence>
<comment type="similarity">
    <text evidence="2">Belongs to the glycosyl hydrolase 81 family.</text>
</comment>
<feature type="compositionally biased region" description="Basic and acidic residues" evidence="9">
    <location>
        <begin position="10"/>
        <end position="22"/>
    </location>
</feature>
<name>A0ABD5Q1C8_9EURY</name>
<dbReference type="Pfam" id="PF17652">
    <property type="entry name" value="Glyco_hydro81C"/>
    <property type="match status" value="1"/>
</dbReference>
<dbReference type="PROSITE" id="PS52008">
    <property type="entry name" value="GH81"/>
    <property type="match status" value="1"/>
</dbReference>
<keyword evidence="7" id="KW-0961">Cell wall biogenesis/degradation</keyword>
<feature type="region of interest" description="Disordered" evidence="9">
    <location>
        <begin position="787"/>
        <end position="831"/>
    </location>
</feature>
<dbReference type="AlphaFoldDB" id="A0ABD5Q1C8"/>
<dbReference type="Pfam" id="PF00041">
    <property type="entry name" value="fn3"/>
    <property type="match status" value="1"/>
</dbReference>
<dbReference type="InterPro" id="IPR005200">
    <property type="entry name" value="Endo-beta-glucanase"/>
</dbReference>
<dbReference type="SMART" id="SM00060">
    <property type="entry name" value="FN3"/>
    <property type="match status" value="1"/>
</dbReference>
<feature type="domain" description="Fibronectin type-III" evidence="10">
    <location>
        <begin position="810"/>
        <end position="899"/>
    </location>
</feature>
<accession>A0ABD5Q1C8</accession>
<dbReference type="GO" id="GO:0042973">
    <property type="term" value="F:glucan endo-1,3-beta-D-glucosidase activity"/>
    <property type="evidence" value="ECO:0007669"/>
    <property type="project" value="UniProtKB-EC"/>
</dbReference>
<keyword evidence="13" id="KW-1185">Reference proteome</keyword>
<dbReference type="InterPro" id="IPR040720">
    <property type="entry name" value="GH81_C"/>
</dbReference>
<dbReference type="InterPro" id="IPR003961">
    <property type="entry name" value="FN3_dom"/>
</dbReference>
<proteinExistence type="inferred from homology"/>
<dbReference type="GeneID" id="73044902"/>
<evidence type="ECO:0000313" key="12">
    <source>
        <dbReference type="EMBL" id="MFC4824413.1"/>
    </source>
</evidence>
<sequence>MDERTDEPDSDRTNRADGREEPNDSNDGLSLSRRTYFEALGVAGLAGLGSIPEPATAASGIHSVGNGSYTHQKPSGEGEPPATRYTTGNVGAPLPSNDWWSSALATQYSENLFFHPGFALANDTGLRVGHPTTWNYPNEDAKMSVQRDFTLGHTATTFSDTRVDGHSDWSVTLKWGTGTATTLTASLTKGSPYVFCEYEGGGAELAFQTAPTVWDDRGNVLGVTHEGNHYGLFAPSGDDWSGVGSATLTNGLSGGYLTIAVLPDDTSSTLDTFEKYAYNFITDTGAGDATRVSPTYDRDAGEVRTTYSFTTTNKPESQVGGDATITGLYPHQHKYTDESLLGYAYECPRGTMKTVSGSSFTTTHPFRGVLPFLPDRGSYDDSELASYVGDVSAGYDNGQGSGTYWTGKDFGRMSEAAPIADQVGNASKRDALHGAIRSELENWLTADSGESQNLFYYNDQWGTLVGYPDSYGAAGDLNDHHFHYGYFVRAAAELARTDDTWSDDGNWGGMVDLLVRDYANWGRPNRANAQEPADNPADSFPFLRNFSPYGGHSWAAGTAEFAGGNNQESSSEAIHAYAAMLQWAVFTGNDEMLNWAAYLYTHEVCSAMEYWFDVDDQNHPDEWGHDTAGIVWGIKYSYSTWFSADAEAIHGINYLPFGGHSLYLGWDSQLAERNYSEAVANDDNGGDWDYWQDIMWNYRAFSDVSDAKSMFQSAKASYSPEAGETKAHTYHWIYNIDAMGNPDPSVTADYPLAYAFDDGTETTYVAYNGENSSITVTFSDGTALSVPANSMKSSTGGGGGDPSDTTPPTAPSNLRSPGHTGSSVDLAWDAASDSGGSGMDHYAVYVDGTRSQQIPAGTTSTTVSGLASGTTYEFSVTAVDGAGNESSASGTVSVTTDASGGGDFSQHVTRIDGSDGDTATDELSFEFVSNVGSDWVDVHYTVNGGTQYNYRMNNPSGDTHTLETSPDYVVGDFSSGDTIEYYFTYQHDGTASDTGWFSITY</sequence>
<evidence type="ECO:0000259" key="11">
    <source>
        <dbReference type="PROSITE" id="PS52005"/>
    </source>
</evidence>
<dbReference type="RefSeq" id="WP_254269846.1">
    <property type="nucleotide sequence ID" value="NZ_CP100400.1"/>
</dbReference>
<protein>
    <recommendedName>
        <fullName evidence="3">glucan endo-1,3-beta-D-glucosidase</fullName>
        <ecNumber evidence="3">3.2.1.39</ecNumber>
    </recommendedName>
</protein>
<keyword evidence="6" id="KW-0326">Glycosidase</keyword>
<dbReference type="Pfam" id="PF22184">
    <property type="entry name" value="CBM_56"/>
    <property type="match status" value="1"/>
</dbReference>
<evidence type="ECO:0000256" key="2">
    <source>
        <dbReference type="ARBA" id="ARBA00010730"/>
    </source>
</evidence>
<evidence type="ECO:0000256" key="7">
    <source>
        <dbReference type="ARBA" id="ARBA00023316"/>
    </source>
</evidence>
<feature type="compositionally biased region" description="Polar residues" evidence="9">
    <location>
        <begin position="884"/>
        <end position="898"/>
    </location>
</feature>
<dbReference type="GO" id="GO:0000272">
    <property type="term" value="P:polysaccharide catabolic process"/>
    <property type="evidence" value="ECO:0007669"/>
    <property type="project" value="UniProtKB-KW"/>
</dbReference>
<dbReference type="EC" id="3.2.1.39" evidence="3"/>
<evidence type="ECO:0000256" key="4">
    <source>
        <dbReference type="ARBA" id="ARBA00022801"/>
    </source>
</evidence>
<dbReference type="Proteomes" id="UP001595945">
    <property type="component" value="Unassembled WGS sequence"/>
</dbReference>
<dbReference type="CDD" id="cd00063">
    <property type="entry name" value="FN3"/>
    <property type="match status" value="1"/>
</dbReference>
<keyword evidence="4 12" id="KW-0378">Hydrolase</keyword>
<keyword evidence="5" id="KW-0119">Carbohydrate metabolism</keyword>
<dbReference type="PANTHER" id="PTHR31983:SF0">
    <property type="entry name" value="GLUCAN ENDO-1,3-BETA-D-GLUCOSIDASE 2"/>
    <property type="match status" value="1"/>
</dbReference>
<dbReference type="PROSITE" id="PS52005">
    <property type="entry name" value="CBM56"/>
    <property type="match status" value="1"/>
</dbReference>
<feature type="region of interest" description="Disordered" evidence="9">
    <location>
        <begin position="882"/>
        <end position="906"/>
    </location>
</feature>
<dbReference type="InterPro" id="IPR013783">
    <property type="entry name" value="Ig-like_fold"/>
</dbReference>
<dbReference type="Gene3D" id="2.70.98.30">
    <property type="entry name" value="Golgi alpha-mannosidase II, domain 4"/>
    <property type="match status" value="1"/>
</dbReference>
<dbReference type="Gene3D" id="2.60.40.10">
    <property type="entry name" value="Immunoglobulins"/>
    <property type="match status" value="1"/>
</dbReference>
<evidence type="ECO:0000256" key="3">
    <source>
        <dbReference type="ARBA" id="ARBA00012780"/>
    </source>
</evidence>
<organism evidence="12 13">
    <name type="scientific">Halorussus aquaticus</name>
    <dbReference type="NCBI Taxonomy" id="2953748"/>
    <lineage>
        <taxon>Archaea</taxon>
        <taxon>Methanobacteriati</taxon>
        <taxon>Methanobacteriota</taxon>
        <taxon>Stenosarchaea group</taxon>
        <taxon>Halobacteria</taxon>
        <taxon>Halobacteriales</taxon>
        <taxon>Haladaptataceae</taxon>
        <taxon>Halorussus</taxon>
    </lineage>
</organism>
<dbReference type="PROSITE" id="PS50853">
    <property type="entry name" value="FN3"/>
    <property type="match status" value="1"/>
</dbReference>
<reference evidence="12 13" key="1">
    <citation type="journal article" date="2019" name="Int. J. Syst. Evol. Microbiol.">
        <title>The Global Catalogue of Microorganisms (GCM) 10K type strain sequencing project: providing services to taxonomists for standard genome sequencing and annotation.</title>
        <authorList>
            <consortium name="The Broad Institute Genomics Platform"/>
            <consortium name="The Broad Institute Genome Sequencing Center for Infectious Disease"/>
            <person name="Wu L."/>
            <person name="Ma J."/>
        </authorList>
    </citation>
    <scope>NUCLEOTIDE SEQUENCE [LARGE SCALE GENOMIC DNA]</scope>
    <source>
        <strain evidence="12 13">XZYJ18</strain>
    </source>
</reference>
<evidence type="ECO:0000256" key="5">
    <source>
        <dbReference type="ARBA" id="ARBA00023277"/>
    </source>
</evidence>
<evidence type="ECO:0000256" key="8">
    <source>
        <dbReference type="ARBA" id="ARBA00023326"/>
    </source>
</evidence>
<dbReference type="InterPro" id="IPR047569">
    <property type="entry name" value="CBM56"/>
</dbReference>
<evidence type="ECO:0000256" key="6">
    <source>
        <dbReference type="ARBA" id="ARBA00023295"/>
    </source>
</evidence>
<evidence type="ECO:0000256" key="1">
    <source>
        <dbReference type="ARBA" id="ARBA00000382"/>
    </source>
</evidence>
<comment type="caution">
    <text evidence="12">The sequence shown here is derived from an EMBL/GenBank/DDBJ whole genome shotgun (WGS) entry which is preliminary data.</text>
</comment>
<dbReference type="PANTHER" id="PTHR31983">
    <property type="entry name" value="ENDO-1,3(4)-BETA-GLUCANASE 1"/>
    <property type="match status" value="1"/>
</dbReference>
<evidence type="ECO:0000259" key="10">
    <source>
        <dbReference type="PROSITE" id="PS50853"/>
    </source>
</evidence>
<gene>
    <name evidence="12" type="ORF">ACFO9K_09065</name>
</gene>
<dbReference type="EMBL" id="JBHSHT010000001">
    <property type="protein sequence ID" value="MFC4824413.1"/>
    <property type="molecule type" value="Genomic_DNA"/>
</dbReference>
<feature type="domain" description="CBM56" evidence="11">
    <location>
        <begin position="899"/>
        <end position="1001"/>
    </location>
</feature>
<feature type="compositionally biased region" description="Polar residues" evidence="9">
    <location>
        <begin position="813"/>
        <end position="823"/>
    </location>
</feature>
<feature type="region of interest" description="Disordered" evidence="9">
    <location>
        <begin position="62"/>
        <end position="90"/>
    </location>
</feature>